<accession>A0ABQ4Z0D8</accession>
<dbReference type="EMBL" id="BQNB010010911">
    <property type="protein sequence ID" value="GJS83564.1"/>
    <property type="molecule type" value="Genomic_DNA"/>
</dbReference>
<protein>
    <submittedName>
        <fullName evidence="2">Uncharacterized protein</fullName>
    </submittedName>
</protein>
<reference evidence="2" key="2">
    <citation type="submission" date="2022-01" db="EMBL/GenBank/DDBJ databases">
        <authorList>
            <person name="Yamashiro T."/>
            <person name="Shiraishi A."/>
            <person name="Satake H."/>
            <person name="Nakayama K."/>
        </authorList>
    </citation>
    <scope>NUCLEOTIDE SEQUENCE</scope>
</reference>
<evidence type="ECO:0000313" key="3">
    <source>
        <dbReference type="Proteomes" id="UP001151760"/>
    </source>
</evidence>
<sequence length="129" mass="14023">MANHCYWIDLRSRAGFLLRWPFLLPIITPTSTGIGSTSFLPSVLLSTIVVTIVGIAVVVVAAGAVVESSSVVKLSFIVVDTCNWKLALLLDPFAVGYEVSHLKSLRLGWGDEITALVKDVLMEKVFLSF</sequence>
<proteinExistence type="predicted"/>
<organism evidence="2 3">
    <name type="scientific">Tanacetum coccineum</name>
    <dbReference type="NCBI Taxonomy" id="301880"/>
    <lineage>
        <taxon>Eukaryota</taxon>
        <taxon>Viridiplantae</taxon>
        <taxon>Streptophyta</taxon>
        <taxon>Embryophyta</taxon>
        <taxon>Tracheophyta</taxon>
        <taxon>Spermatophyta</taxon>
        <taxon>Magnoliopsida</taxon>
        <taxon>eudicotyledons</taxon>
        <taxon>Gunneridae</taxon>
        <taxon>Pentapetalae</taxon>
        <taxon>asterids</taxon>
        <taxon>campanulids</taxon>
        <taxon>Asterales</taxon>
        <taxon>Asteraceae</taxon>
        <taxon>Asteroideae</taxon>
        <taxon>Anthemideae</taxon>
        <taxon>Anthemidinae</taxon>
        <taxon>Tanacetum</taxon>
    </lineage>
</organism>
<keyword evidence="3" id="KW-1185">Reference proteome</keyword>
<dbReference type="Proteomes" id="UP001151760">
    <property type="component" value="Unassembled WGS sequence"/>
</dbReference>
<keyword evidence="1" id="KW-0812">Transmembrane</keyword>
<comment type="caution">
    <text evidence="2">The sequence shown here is derived from an EMBL/GenBank/DDBJ whole genome shotgun (WGS) entry which is preliminary data.</text>
</comment>
<name>A0ABQ4Z0D8_9ASTR</name>
<keyword evidence="1" id="KW-0472">Membrane</keyword>
<evidence type="ECO:0000313" key="2">
    <source>
        <dbReference type="EMBL" id="GJS83564.1"/>
    </source>
</evidence>
<gene>
    <name evidence="2" type="ORF">Tco_0750105</name>
</gene>
<reference evidence="2" key="1">
    <citation type="journal article" date="2022" name="Int. J. Mol. Sci.">
        <title>Draft Genome of Tanacetum Coccineum: Genomic Comparison of Closely Related Tanacetum-Family Plants.</title>
        <authorList>
            <person name="Yamashiro T."/>
            <person name="Shiraishi A."/>
            <person name="Nakayama K."/>
            <person name="Satake H."/>
        </authorList>
    </citation>
    <scope>NUCLEOTIDE SEQUENCE</scope>
</reference>
<keyword evidence="1" id="KW-1133">Transmembrane helix</keyword>
<feature type="transmembrane region" description="Helical" evidence="1">
    <location>
        <begin position="43"/>
        <end position="66"/>
    </location>
</feature>
<evidence type="ECO:0000256" key="1">
    <source>
        <dbReference type="SAM" id="Phobius"/>
    </source>
</evidence>